<accession>A0ABQ1CSQ2</accession>
<sequence length="123" mass="13260">MNILDMDSSAGEQLLPLAPRPVNGAAKEPVPSDRSENDAARIILQLKQKHAEANAAGLGSPELDAFHNLIVSLVAEADDPKAVIAYVAELLEGGSRVFEWFCCRLMVWWQGGICRSTGADLVM</sequence>
<feature type="region of interest" description="Disordered" evidence="1">
    <location>
        <begin position="14"/>
        <end position="36"/>
    </location>
</feature>
<evidence type="ECO:0000256" key="1">
    <source>
        <dbReference type="SAM" id="MobiDB-lite"/>
    </source>
</evidence>
<protein>
    <submittedName>
        <fullName evidence="2">Uncharacterized protein</fullName>
    </submittedName>
</protein>
<reference evidence="2 3" key="1">
    <citation type="submission" date="2020-02" db="EMBL/GenBank/DDBJ databases">
        <title>Whole genome shotgun sequence of Streptomyces diastaticus subsp. diastaticus NBRC 13412.</title>
        <authorList>
            <person name="Ichikawa N."/>
            <person name="Komaki H."/>
            <person name="Tamura T."/>
        </authorList>
    </citation>
    <scope>NUCLEOTIDE SEQUENCE [LARGE SCALE GENOMIC DNA]</scope>
    <source>
        <strain evidence="2 3">NBRC 13412</strain>
    </source>
</reference>
<evidence type="ECO:0000313" key="2">
    <source>
        <dbReference type="EMBL" id="GFH73213.1"/>
    </source>
</evidence>
<proteinExistence type="predicted"/>
<comment type="caution">
    <text evidence="2">The sequence shown here is derived from an EMBL/GenBank/DDBJ whole genome shotgun (WGS) entry which is preliminary data.</text>
</comment>
<dbReference type="Proteomes" id="UP000472710">
    <property type="component" value="Unassembled WGS sequence"/>
</dbReference>
<dbReference type="RefSeq" id="WP_191835368.1">
    <property type="nucleotide sequence ID" value="NZ_BLLN01000005.1"/>
</dbReference>
<dbReference type="EMBL" id="BLLN01000005">
    <property type="protein sequence ID" value="GFH73213.1"/>
    <property type="molecule type" value="Genomic_DNA"/>
</dbReference>
<evidence type="ECO:0000313" key="3">
    <source>
        <dbReference type="Proteomes" id="UP000472710"/>
    </source>
</evidence>
<keyword evidence="3" id="KW-1185">Reference proteome</keyword>
<organism evidence="2 3">
    <name type="scientific">Streptomyces diastaticus subsp. diastaticus</name>
    <dbReference type="NCBI Taxonomy" id="68040"/>
    <lineage>
        <taxon>Bacteria</taxon>
        <taxon>Bacillati</taxon>
        <taxon>Actinomycetota</taxon>
        <taxon>Actinomycetes</taxon>
        <taxon>Kitasatosporales</taxon>
        <taxon>Streptomycetaceae</taxon>
        <taxon>Streptomyces</taxon>
        <taxon>Streptomyces diastaticus group</taxon>
    </lineage>
</organism>
<gene>
    <name evidence="2" type="ORF">Sdia_39810</name>
</gene>
<name>A0ABQ1CSQ2_STRDI</name>